<feature type="compositionally biased region" description="Polar residues" evidence="1">
    <location>
        <begin position="31"/>
        <end position="54"/>
    </location>
</feature>
<dbReference type="InterPro" id="IPR035969">
    <property type="entry name" value="Rab-GAP_TBC_sf"/>
</dbReference>
<dbReference type="GO" id="GO:0031267">
    <property type="term" value="F:small GTPase binding"/>
    <property type="evidence" value="ECO:0007669"/>
    <property type="project" value="TreeGrafter"/>
</dbReference>
<dbReference type="EMBL" id="KV453844">
    <property type="protein sequence ID" value="ODV88348.1"/>
    <property type="molecule type" value="Genomic_DNA"/>
</dbReference>
<evidence type="ECO:0000256" key="1">
    <source>
        <dbReference type="SAM" id="MobiDB-lite"/>
    </source>
</evidence>
<dbReference type="SUPFAM" id="SSF47923">
    <property type="entry name" value="Ypt/Rab-GAP domain of gyp1p"/>
    <property type="match status" value="2"/>
</dbReference>
<protein>
    <recommendedName>
        <fullName evidence="2">Rab-GAP TBC domain-containing protein</fullName>
    </recommendedName>
</protein>
<dbReference type="PANTHER" id="PTHR47219:SF20">
    <property type="entry name" value="TBC1 DOMAIN FAMILY MEMBER 2B"/>
    <property type="match status" value="1"/>
</dbReference>
<evidence type="ECO:0000259" key="2">
    <source>
        <dbReference type="PROSITE" id="PS50086"/>
    </source>
</evidence>
<dbReference type="PANTHER" id="PTHR47219">
    <property type="entry name" value="RAB GTPASE-ACTIVATING PROTEIN 1-LIKE"/>
    <property type="match status" value="1"/>
</dbReference>
<feature type="compositionally biased region" description="Low complexity" evidence="1">
    <location>
        <begin position="18"/>
        <end position="29"/>
    </location>
</feature>
<organism evidence="3 4">
    <name type="scientific">Tortispora caseinolytica NRRL Y-17796</name>
    <dbReference type="NCBI Taxonomy" id="767744"/>
    <lineage>
        <taxon>Eukaryota</taxon>
        <taxon>Fungi</taxon>
        <taxon>Dikarya</taxon>
        <taxon>Ascomycota</taxon>
        <taxon>Saccharomycotina</taxon>
        <taxon>Trigonopsidomycetes</taxon>
        <taxon>Trigonopsidales</taxon>
        <taxon>Trigonopsidaceae</taxon>
        <taxon>Tortispora</taxon>
    </lineage>
</organism>
<dbReference type="FunFam" id="1.10.8.270:FF:000026">
    <property type="entry name" value="TBC (Tre-2/Bub2/Cdc16) domain family"/>
    <property type="match status" value="1"/>
</dbReference>
<accession>A0A1E4T9M0</accession>
<dbReference type="SMART" id="SM00164">
    <property type="entry name" value="TBC"/>
    <property type="match status" value="1"/>
</dbReference>
<dbReference type="Pfam" id="PF00566">
    <property type="entry name" value="RabGAP-TBC"/>
    <property type="match status" value="1"/>
</dbReference>
<dbReference type="InterPro" id="IPR050302">
    <property type="entry name" value="Rab_GAP_TBC_domain"/>
</dbReference>
<feature type="region of interest" description="Disordered" evidence="1">
    <location>
        <begin position="1"/>
        <end position="54"/>
    </location>
</feature>
<dbReference type="PROSITE" id="PS50086">
    <property type="entry name" value="TBC_RABGAP"/>
    <property type="match status" value="1"/>
</dbReference>
<dbReference type="GO" id="GO:0005096">
    <property type="term" value="F:GTPase activator activity"/>
    <property type="evidence" value="ECO:0007669"/>
    <property type="project" value="TreeGrafter"/>
</dbReference>
<dbReference type="InterPro" id="IPR000195">
    <property type="entry name" value="Rab-GAP-TBC_dom"/>
</dbReference>
<sequence length="819" mass="90238">MQMLSPSRLADQAEPKPSVSSSATLSHSSTAKDTTALNNSIDSEPASSTATNQSSSIFKAEVYSPDPSNIFDDDITAPGSLHLTSDDIIKSLIDRYGAITLVRQMSADIAQRDAQISILQRKMNKREQALRSLLTDCGIPRVEIDRALHNARPDDRKAAIADTLNDQLIVSHSDTSNHLSTSADTIMSIKLPPALLPTHLDFSASVPSSKPPLNKRSSIVTNSSLSISDILDSAQPSSSPNAHRKSATFNPADWIPQTLLEHVPSNVQSAVKIPAASAMQLLAPLPIQQHSKPNTAPGAVELSTIVAEANQPPTLLKPDAQSPRIERDGCITDRFGFIYDCHLPEHTSSPNSRPRRSYTVSEQEHAPPTLLRNDFSTGSLRGSLLSFAQSAFVPKTTLPLSEPTLLSVQVTAAANESKSERTVYDRSPSMSPRKSKTADATKASPSGSQRDPFGRASVKHLVLQLRDLHDSLQKIQKSRWDEFINRVTSKDLSGYKITVAFAAEDSTSAEVMQGLDVEPGFSFEALRASAAKNKSRWKEFRSLVLGGIPIIYRSKIWSECSGASRLRVPGYYSELTNEYYDADTDKTRDAIMQIDLDMHRTMPNNVFFGSNGKGTVKLRRILIAYARKNPDVSYCQGMNMIAAILLLVHPTEEDAFWNLGAILENIFPENYFATPLLVARADQIVLQNYINELLPRISKKFRIIDVDSAALTLNWFLSCFTDTLPPDVLFRIWDVLLCAADGDVYLFQVALALLKLNESTILECASSADVYMFMKDLRFQSLSADTIIRVADTFSDSVSRKDVTQRRNIEIAKLESVHN</sequence>
<feature type="region of interest" description="Disordered" evidence="1">
    <location>
        <begin position="343"/>
        <end position="374"/>
    </location>
</feature>
<feature type="region of interest" description="Disordered" evidence="1">
    <location>
        <begin position="416"/>
        <end position="453"/>
    </location>
</feature>
<keyword evidence="4" id="KW-1185">Reference proteome</keyword>
<feature type="domain" description="Rab-GAP TBC" evidence="2">
    <location>
        <begin position="547"/>
        <end position="740"/>
    </location>
</feature>
<dbReference type="OrthoDB" id="294251at2759"/>
<dbReference type="Gene3D" id="1.10.472.80">
    <property type="entry name" value="Ypt/Rab-GAP domain of gyp1p, domain 3"/>
    <property type="match status" value="1"/>
</dbReference>
<dbReference type="Gene3D" id="1.10.8.270">
    <property type="entry name" value="putative rabgap domain of human tbc1 domain family member 14 like domains"/>
    <property type="match status" value="1"/>
</dbReference>
<name>A0A1E4T9M0_9ASCO</name>
<evidence type="ECO:0000313" key="4">
    <source>
        <dbReference type="Proteomes" id="UP000095023"/>
    </source>
</evidence>
<dbReference type="Proteomes" id="UP000095023">
    <property type="component" value="Unassembled WGS sequence"/>
</dbReference>
<dbReference type="GO" id="GO:0030427">
    <property type="term" value="C:site of polarized growth"/>
    <property type="evidence" value="ECO:0007669"/>
    <property type="project" value="UniProtKB-ARBA"/>
</dbReference>
<evidence type="ECO:0000313" key="3">
    <source>
        <dbReference type="EMBL" id="ODV88348.1"/>
    </source>
</evidence>
<proteinExistence type="predicted"/>
<reference evidence="4" key="1">
    <citation type="submission" date="2016-02" db="EMBL/GenBank/DDBJ databases">
        <title>Comparative genomics of biotechnologically important yeasts.</title>
        <authorList>
            <consortium name="DOE Joint Genome Institute"/>
            <person name="Riley R."/>
            <person name="Haridas S."/>
            <person name="Wolfe K.H."/>
            <person name="Lopes M.R."/>
            <person name="Hittinger C.T."/>
            <person name="Goker M."/>
            <person name="Salamov A."/>
            <person name="Wisecaver J."/>
            <person name="Long T.M."/>
            <person name="Aerts A.L."/>
            <person name="Barry K."/>
            <person name="Choi C."/>
            <person name="Clum A."/>
            <person name="Coughlan A.Y."/>
            <person name="Deshpande S."/>
            <person name="Douglass A.P."/>
            <person name="Hanson S.J."/>
            <person name="Klenk H.-P."/>
            <person name="Labutti K."/>
            <person name="Lapidus A."/>
            <person name="Lindquist E."/>
            <person name="Lipzen A."/>
            <person name="Meier-Kolthoff J.P."/>
            <person name="Ohm R.A."/>
            <person name="Otillar R.P."/>
            <person name="Pangilinan J."/>
            <person name="Peng Y."/>
            <person name="Rokas A."/>
            <person name="Rosa C.A."/>
            <person name="Scheuner C."/>
            <person name="Sibirny A.A."/>
            <person name="Slot J.C."/>
            <person name="Stielow J.B."/>
            <person name="Sun H."/>
            <person name="Kurtzman C.P."/>
            <person name="Blackwell M."/>
            <person name="Jeffries T.W."/>
            <person name="Grigoriev I.V."/>
        </authorList>
    </citation>
    <scope>NUCLEOTIDE SEQUENCE [LARGE SCALE GENOMIC DNA]</scope>
    <source>
        <strain evidence="4">NRRL Y-17796</strain>
    </source>
</reference>
<gene>
    <name evidence="3" type="ORF">CANCADRAFT_4481</name>
</gene>
<dbReference type="AlphaFoldDB" id="A0A1E4T9M0"/>